<evidence type="ECO:0000313" key="13">
    <source>
        <dbReference type="Proteomes" id="UP000199361"/>
    </source>
</evidence>
<keyword evidence="6" id="KW-0411">Iron-sulfur</keyword>
<dbReference type="GO" id="GO:0016705">
    <property type="term" value="F:oxidoreductase activity, acting on paired donors, with incorporation or reduction of molecular oxygen"/>
    <property type="evidence" value="ECO:0007669"/>
    <property type="project" value="UniProtKB-ARBA"/>
</dbReference>
<dbReference type="EMBL" id="FOHX01000010">
    <property type="protein sequence ID" value="SEU30046.1"/>
    <property type="molecule type" value="Genomic_DNA"/>
</dbReference>
<dbReference type="Proteomes" id="UP000199361">
    <property type="component" value="Unassembled WGS sequence"/>
</dbReference>
<dbReference type="InterPro" id="IPR017941">
    <property type="entry name" value="Rieske_2Fe-2S"/>
</dbReference>
<evidence type="ECO:0000256" key="10">
    <source>
        <dbReference type="SAM" id="MobiDB-lite"/>
    </source>
</evidence>
<evidence type="ECO:0000256" key="5">
    <source>
        <dbReference type="ARBA" id="ARBA00023004"/>
    </source>
</evidence>
<dbReference type="GO" id="GO:0016020">
    <property type="term" value="C:membrane"/>
    <property type="evidence" value="ECO:0007669"/>
    <property type="project" value="InterPro"/>
</dbReference>
<keyword evidence="12" id="KW-0223">Dioxygenase</keyword>
<accession>A0A1I0KW02</accession>
<dbReference type="GO" id="GO:0004497">
    <property type="term" value="F:monooxygenase activity"/>
    <property type="evidence" value="ECO:0007669"/>
    <property type="project" value="UniProtKB-ARBA"/>
</dbReference>
<keyword evidence="5" id="KW-0408">Iron</keyword>
<dbReference type="FunFam" id="2.102.10.10:FF:000016">
    <property type="entry name" value="Nitrite reductase/ring-hydroxylating ferredoxin subunit"/>
    <property type="match status" value="1"/>
</dbReference>
<evidence type="ECO:0000256" key="2">
    <source>
        <dbReference type="ARBA" id="ARBA00015816"/>
    </source>
</evidence>
<dbReference type="SUPFAM" id="SSF50022">
    <property type="entry name" value="ISP domain"/>
    <property type="match status" value="1"/>
</dbReference>
<feature type="domain" description="Rieske" evidence="11">
    <location>
        <begin position="106"/>
        <end position="198"/>
    </location>
</feature>
<evidence type="ECO:0000256" key="3">
    <source>
        <dbReference type="ARBA" id="ARBA00022714"/>
    </source>
</evidence>
<gene>
    <name evidence="12" type="ORF">SAMN05421811_11026</name>
</gene>
<dbReference type="InterPro" id="IPR036922">
    <property type="entry name" value="Rieske_2Fe-2S_sf"/>
</dbReference>
<keyword evidence="13" id="KW-1185">Reference proteome</keyword>
<name>A0A1I0KW02_9ACTN</name>
<evidence type="ECO:0000256" key="7">
    <source>
        <dbReference type="ARBA" id="ARBA00023157"/>
    </source>
</evidence>
<dbReference type="PROSITE" id="PS51296">
    <property type="entry name" value="RIESKE"/>
    <property type="match status" value="1"/>
</dbReference>
<dbReference type="PRINTS" id="PR00162">
    <property type="entry name" value="RIESKE"/>
</dbReference>
<dbReference type="GO" id="GO:0051537">
    <property type="term" value="F:2 iron, 2 sulfur cluster binding"/>
    <property type="evidence" value="ECO:0007669"/>
    <property type="project" value="UniProtKB-KW"/>
</dbReference>
<dbReference type="GO" id="GO:0046872">
    <property type="term" value="F:metal ion binding"/>
    <property type="evidence" value="ECO:0007669"/>
    <property type="project" value="UniProtKB-KW"/>
</dbReference>
<sequence length="199" mass="19627">MTAMERGGAMPGIGRPEDTTLQERSGVVGRAAGDMAGREDGGVAGREDGGAGRGSARESVRESTQGSGGVPGRREVLGVAGVAVCGVALAACGTGDAKSRPTLKGQVIAKTADVPVGGGKLLGDLKLVVTQPQQGVYKAFSAACTHKGCTVSTPKDNVITCACHGSEFAADSGAPKKGPATAPLTAIEVKVEGDGIVVA</sequence>
<keyword evidence="3" id="KW-0001">2Fe-2S</keyword>
<evidence type="ECO:0000313" key="12">
    <source>
        <dbReference type="EMBL" id="SEU30046.1"/>
    </source>
</evidence>
<dbReference type="CDD" id="cd03467">
    <property type="entry name" value="Rieske"/>
    <property type="match status" value="1"/>
</dbReference>
<evidence type="ECO:0000256" key="4">
    <source>
        <dbReference type="ARBA" id="ARBA00022723"/>
    </source>
</evidence>
<dbReference type="PANTHER" id="PTHR10134">
    <property type="entry name" value="CYTOCHROME B-C1 COMPLEX SUBUNIT RIESKE, MITOCHONDRIAL"/>
    <property type="match status" value="1"/>
</dbReference>
<keyword evidence="7" id="KW-1015">Disulfide bond</keyword>
<feature type="region of interest" description="Disordered" evidence="10">
    <location>
        <begin position="1"/>
        <end position="73"/>
    </location>
</feature>
<evidence type="ECO:0000256" key="9">
    <source>
        <dbReference type="ARBA" id="ARBA00034078"/>
    </source>
</evidence>
<proteinExistence type="predicted"/>
<dbReference type="STRING" id="568860.SAMN05421811_11026"/>
<keyword evidence="12" id="KW-0560">Oxidoreductase</keyword>
<protein>
    <recommendedName>
        <fullName evidence="2">Cytochrome bc1 complex Rieske iron-sulfur subunit</fullName>
    </recommendedName>
    <alternativeName>
        <fullName evidence="8">Cytochrome bc1 reductase complex subunit QcrA</fullName>
    </alternativeName>
</protein>
<evidence type="ECO:0000256" key="6">
    <source>
        <dbReference type="ARBA" id="ARBA00023014"/>
    </source>
</evidence>
<evidence type="ECO:0000256" key="1">
    <source>
        <dbReference type="ARBA" id="ARBA00002494"/>
    </source>
</evidence>
<dbReference type="InterPro" id="IPR005805">
    <property type="entry name" value="Rieske_Fe-S_prot_C"/>
</dbReference>
<dbReference type="InterPro" id="IPR014349">
    <property type="entry name" value="Rieske_Fe-S_prot"/>
</dbReference>
<dbReference type="GO" id="GO:0051213">
    <property type="term" value="F:dioxygenase activity"/>
    <property type="evidence" value="ECO:0007669"/>
    <property type="project" value="UniProtKB-KW"/>
</dbReference>
<evidence type="ECO:0000259" key="11">
    <source>
        <dbReference type="PROSITE" id="PS51296"/>
    </source>
</evidence>
<reference evidence="12 13" key="1">
    <citation type="submission" date="2016-10" db="EMBL/GenBank/DDBJ databases">
        <authorList>
            <person name="de Groot N.N."/>
        </authorList>
    </citation>
    <scope>NUCLEOTIDE SEQUENCE [LARGE SCALE GENOMIC DNA]</scope>
    <source>
        <strain evidence="12 13">CGMCC 4.5598</strain>
    </source>
</reference>
<dbReference type="Gene3D" id="2.102.10.10">
    <property type="entry name" value="Rieske [2Fe-2S] iron-sulphur domain"/>
    <property type="match status" value="1"/>
</dbReference>
<evidence type="ECO:0000256" key="8">
    <source>
        <dbReference type="ARBA" id="ARBA00029586"/>
    </source>
</evidence>
<comment type="function">
    <text evidence="1">Iron-sulfur subunit of the cytochrome bc1 complex, an essential component of the respiratory electron transport chain required for ATP synthesis. The bc1 complex catalyzes the oxidation of menaquinol and the reduction of cytochrome c in the respiratory chain. The bc1 complex operates through a Q-cycle mechanism that couples electron transfer to generation of the proton gradient that drives ATP synthesis.</text>
</comment>
<comment type="cofactor">
    <cofactor evidence="9">
        <name>[2Fe-2S] cluster</name>
        <dbReference type="ChEBI" id="CHEBI:190135"/>
    </cofactor>
</comment>
<keyword evidence="4" id="KW-0479">Metal-binding</keyword>
<organism evidence="12 13">
    <name type="scientific">Nonomuraea wenchangensis</name>
    <dbReference type="NCBI Taxonomy" id="568860"/>
    <lineage>
        <taxon>Bacteria</taxon>
        <taxon>Bacillati</taxon>
        <taxon>Actinomycetota</taxon>
        <taxon>Actinomycetes</taxon>
        <taxon>Streptosporangiales</taxon>
        <taxon>Streptosporangiaceae</taxon>
        <taxon>Nonomuraea</taxon>
    </lineage>
</organism>
<feature type="compositionally biased region" description="Basic and acidic residues" evidence="10">
    <location>
        <begin position="36"/>
        <end position="61"/>
    </location>
</feature>
<dbReference type="Pfam" id="PF00355">
    <property type="entry name" value="Rieske"/>
    <property type="match status" value="1"/>
</dbReference>
<dbReference type="AlphaFoldDB" id="A0A1I0KW02"/>